<accession>A0A5N5GEG8</accession>
<gene>
    <name evidence="2" type="ORF">D8674_036205</name>
</gene>
<reference evidence="3" key="2">
    <citation type="submission" date="2019-10" db="EMBL/GenBank/DDBJ databases">
        <title>A de novo genome assembly of a pear dwarfing rootstock.</title>
        <authorList>
            <person name="Wang F."/>
            <person name="Wang J."/>
            <person name="Li S."/>
            <person name="Zhang Y."/>
            <person name="Fang M."/>
            <person name="Ma L."/>
            <person name="Zhao Y."/>
            <person name="Jiang S."/>
        </authorList>
    </citation>
    <scope>NUCLEOTIDE SEQUENCE [LARGE SCALE GENOMIC DNA]</scope>
</reference>
<dbReference type="EMBL" id="SMOL01000458">
    <property type="protein sequence ID" value="KAB2613889.1"/>
    <property type="molecule type" value="Genomic_DNA"/>
</dbReference>
<reference evidence="2 3" key="1">
    <citation type="submission" date="2019-09" db="EMBL/GenBank/DDBJ databases">
        <authorList>
            <person name="Ou C."/>
        </authorList>
    </citation>
    <scope>NUCLEOTIDE SEQUENCE [LARGE SCALE GENOMIC DNA]</scope>
    <source>
        <strain evidence="2">S2</strain>
        <tissue evidence="2">Leaf</tissue>
    </source>
</reference>
<name>A0A5N5GEG8_9ROSA</name>
<sequence>MALQTRNALLRVVDHMTFDPSRRNHHASQLPRHTLQSQLLASLKHRRNLGSIDGNFFKSNFPTCCKIKRLDCVGKIQGWLIMVDVECWNLGSFGAFANPWSFHLLPDQHSGTRFSCVNFFFDPTSGDGVMLPSQSTVPCEGSNRPSFFKKVVASSAPTSPHCLVAALCWQGRLAFCRPTDQSWTFVDQGKARGVEFCDIEIINGKLHAALRNAPEFLVEFNIELDAARPPAYFAESLHMLEPVQIPCHITTTDRGLKDLTSKELWMKNVLHRSYSFDLEEDEVVPWTEVRFDDDSTTAPAKKVGFRVSPGPENIRRVFRQNWKTTKRMRQTQCGRDQAPGLLYTNCIMVLGIDSLIRIGRRIYNYEHTIGNRSSARVSDDDRSKRCHSPARQLPRLMLRSTSRKLNNTHRKDHCFLSLSDEKIYKLSSPSCNNDCVGSIEGWLIVVDHEFVQPAEGFRSLQSLNNESRSSFGAIYFLNPTSRERVRVMLPSQFNFPCGKGNQQSFKFKKIVASSAPTSPHCVVAGLCSRGRLAICRPTDKSWTLIEDWDVRGLDFCDIEIIDGKLYAATREASEFIMVFDIEDATKNVGRPNYGVENLVMCKPGPIPLQITTRDDGEIRDDVYLAKDAASKELFMIFRGNSFVREKDSIICWSDIKGCDNFVIPPETFGFQVFRLECAGNGHEWMIVSDLGDRILFVSKASNMFLSATDTVCEKTLERNCICFAFDNFCSSSPSRGRDIGVFSLTNKSIMNFNCLKDLRGELDAPPIWFTSNN</sequence>
<evidence type="ECO:0000259" key="1">
    <source>
        <dbReference type="Pfam" id="PF03478"/>
    </source>
</evidence>
<feature type="domain" description="KIB1-4 beta-propeller" evidence="1">
    <location>
        <begin position="54"/>
        <end position="213"/>
    </location>
</feature>
<dbReference type="InterPro" id="IPR050942">
    <property type="entry name" value="F-box_BR-signaling"/>
</dbReference>
<evidence type="ECO:0000313" key="2">
    <source>
        <dbReference type="EMBL" id="KAB2613889.1"/>
    </source>
</evidence>
<reference evidence="2 3" key="3">
    <citation type="submission" date="2019-11" db="EMBL/GenBank/DDBJ databases">
        <title>A de novo genome assembly of a pear dwarfing rootstock.</title>
        <authorList>
            <person name="Wang F."/>
            <person name="Wang J."/>
            <person name="Li S."/>
            <person name="Zhang Y."/>
            <person name="Fang M."/>
            <person name="Ma L."/>
            <person name="Zhao Y."/>
            <person name="Jiang S."/>
        </authorList>
    </citation>
    <scope>NUCLEOTIDE SEQUENCE [LARGE SCALE GENOMIC DNA]</scope>
    <source>
        <strain evidence="2">S2</strain>
        <tissue evidence="2">Leaf</tissue>
    </source>
</reference>
<organism evidence="2 3">
    <name type="scientific">Pyrus ussuriensis x Pyrus communis</name>
    <dbReference type="NCBI Taxonomy" id="2448454"/>
    <lineage>
        <taxon>Eukaryota</taxon>
        <taxon>Viridiplantae</taxon>
        <taxon>Streptophyta</taxon>
        <taxon>Embryophyta</taxon>
        <taxon>Tracheophyta</taxon>
        <taxon>Spermatophyta</taxon>
        <taxon>Magnoliopsida</taxon>
        <taxon>eudicotyledons</taxon>
        <taxon>Gunneridae</taxon>
        <taxon>Pentapetalae</taxon>
        <taxon>rosids</taxon>
        <taxon>fabids</taxon>
        <taxon>Rosales</taxon>
        <taxon>Rosaceae</taxon>
        <taxon>Amygdaloideae</taxon>
        <taxon>Maleae</taxon>
        <taxon>Pyrus</taxon>
    </lineage>
</organism>
<proteinExistence type="predicted"/>
<dbReference type="InterPro" id="IPR005174">
    <property type="entry name" value="KIB1-4_b-propeller"/>
</dbReference>
<dbReference type="Proteomes" id="UP000327157">
    <property type="component" value="Chromosome 9"/>
</dbReference>
<evidence type="ECO:0000313" key="3">
    <source>
        <dbReference type="Proteomes" id="UP000327157"/>
    </source>
</evidence>
<dbReference type="Pfam" id="PF03478">
    <property type="entry name" value="Beta-prop_KIB1-4"/>
    <property type="match status" value="2"/>
</dbReference>
<dbReference type="PANTHER" id="PTHR44259:SF114">
    <property type="entry name" value="OS06G0707300 PROTEIN"/>
    <property type="match status" value="1"/>
</dbReference>
<keyword evidence="3" id="KW-1185">Reference proteome</keyword>
<comment type="caution">
    <text evidence="2">The sequence shown here is derived from an EMBL/GenBank/DDBJ whole genome shotgun (WGS) entry which is preliminary data.</text>
</comment>
<dbReference type="OrthoDB" id="1139304at2759"/>
<dbReference type="PANTHER" id="PTHR44259">
    <property type="entry name" value="OS07G0183000 PROTEIN-RELATED"/>
    <property type="match status" value="1"/>
</dbReference>
<feature type="domain" description="KIB1-4 beta-propeller" evidence="1">
    <location>
        <begin position="415"/>
        <end position="743"/>
    </location>
</feature>
<dbReference type="AlphaFoldDB" id="A0A5N5GEG8"/>
<protein>
    <recommendedName>
        <fullName evidence="1">KIB1-4 beta-propeller domain-containing protein</fullName>
    </recommendedName>
</protein>